<feature type="domain" description="FAD-binding" evidence="5">
    <location>
        <begin position="4"/>
        <end position="331"/>
    </location>
</feature>
<sequence>MGLKVIIAGGSVAGLTLALVLQHAGVDFELLEKGDFAPQLGASIGIQPHGARILDQLGLWEEISSQIVPLRYRKHYDSEGRLFDEDEVTGKIADLCEFLRILHSNLTDKSRLHAHKEVCSYDETESGVTVTVSDGSTYEGTILVGADGVHSKTRKLMSEKLRPKNKELWKNLHECYTSEYKCVFAVTRNDQASPFMADARAIFTYRKDYSTIAATGVKGLVFWFLFVKTPLSCTPHCPRFSEEDMDALIEEYGDDQIVPGATIRDFYNARVKASLVPLEEGIVQKWSHGRVVLIGDAVHKVTINAGLGGNMAIEGVARLTNLLLPLLHNSSDLSTEQLEGVFSQYEIEQKARAQTTLTASAGITRAESEQNWLYRAVTRWVVPTLSNNVKAKLYTAYSSGGTYLNFLPLSTRDISRLEAKRASQAKSWVSWALGY</sequence>
<evidence type="ECO:0000259" key="5">
    <source>
        <dbReference type="Pfam" id="PF01494"/>
    </source>
</evidence>
<keyword evidence="3" id="KW-0274">FAD</keyword>
<keyword evidence="4" id="KW-0560">Oxidoreductase</keyword>
<dbReference type="Proteomes" id="UP001521116">
    <property type="component" value="Unassembled WGS sequence"/>
</dbReference>
<evidence type="ECO:0000256" key="4">
    <source>
        <dbReference type="ARBA" id="ARBA00023002"/>
    </source>
</evidence>
<dbReference type="SUPFAM" id="SSF51905">
    <property type="entry name" value="FAD/NAD(P)-binding domain"/>
    <property type="match status" value="1"/>
</dbReference>
<proteinExistence type="inferred from homology"/>
<evidence type="ECO:0000256" key="3">
    <source>
        <dbReference type="ARBA" id="ARBA00022827"/>
    </source>
</evidence>
<gene>
    <name evidence="6" type="ORF">SLS56_000687</name>
</gene>
<keyword evidence="2" id="KW-0285">Flavoprotein</keyword>
<dbReference type="PANTHER" id="PTHR47356">
    <property type="entry name" value="FAD-DEPENDENT MONOOXYGENASE ASQG-RELATED"/>
    <property type="match status" value="1"/>
</dbReference>
<dbReference type="InterPro" id="IPR002938">
    <property type="entry name" value="FAD-bd"/>
</dbReference>
<protein>
    <recommendedName>
        <fullName evidence="5">FAD-binding domain-containing protein</fullName>
    </recommendedName>
</protein>
<accession>A0ABR3TDC1</accession>
<dbReference type="EMBL" id="JAJVDC020000003">
    <property type="protein sequence ID" value="KAL1637549.1"/>
    <property type="molecule type" value="Genomic_DNA"/>
</dbReference>
<dbReference type="Gene3D" id="3.50.50.60">
    <property type="entry name" value="FAD/NAD(P)-binding domain"/>
    <property type="match status" value="1"/>
</dbReference>
<dbReference type="InterPro" id="IPR036188">
    <property type="entry name" value="FAD/NAD-bd_sf"/>
</dbReference>
<dbReference type="PRINTS" id="PR00420">
    <property type="entry name" value="RNGMNOXGNASE"/>
</dbReference>
<evidence type="ECO:0000256" key="1">
    <source>
        <dbReference type="ARBA" id="ARBA00007992"/>
    </source>
</evidence>
<dbReference type="InterPro" id="IPR050562">
    <property type="entry name" value="FAD_mOase_fung"/>
</dbReference>
<reference evidence="6 7" key="1">
    <citation type="submission" date="2024-02" db="EMBL/GenBank/DDBJ databases">
        <title>De novo assembly and annotation of 12 fungi associated with fruit tree decline syndrome in Ontario, Canada.</title>
        <authorList>
            <person name="Sulman M."/>
            <person name="Ellouze W."/>
            <person name="Ilyukhin E."/>
        </authorList>
    </citation>
    <scope>NUCLEOTIDE SEQUENCE [LARGE SCALE GENOMIC DNA]</scope>
    <source>
        <strain evidence="6 7">M1-105</strain>
    </source>
</reference>
<dbReference type="Pfam" id="PF01494">
    <property type="entry name" value="FAD_binding_3"/>
    <property type="match status" value="1"/>
</dbReference>
<evidence type="ECO:0000313" key="7">
    <source>
        <dbReference type="Proteomes" id="UP001521116"/>
    </source>
</evidence>
<evidence type="ECO:0000313" key="6">
    <source>
        <dbReference type="EMBL" id="KAL1637549.1"/>
    </source>
</evidence>
<comment type="caution">
    <text evidence="6">The sequence shown here is derived from an EMBL/GenBank/DDBJ whole genome shotgun (WGS) entry which is preliminary data.</text>
</comment>
<name>A0ABR3TDC1_9PEZI</name>
<evidence type="ECO:0000256" key="2">
    <source>
        <dbReference type="ARBA" id="ARBA00022630"/>
    </source>
</evidence>
<comment type="similarity">
    <text evidence="1">Belongs to the paxM FAD-dependent monooxygenase family.</text>
</comment>
<organism evidence="6 7">
    <name type="scientific">Neofusicoccum ribis</name>
    <dbReference type="NCBI Taxonomy" id="45134"/>
    <lineage>
        <taxon>Eukaryota</taxon>
        <taxon>Fungi</taxon>
        <taxon>Dikarya</taxon>
        <taxon>Ascomycota</taxon>
        <taxon>Pezizomycotina</taxon>
        <taxon>Dothideomycetes</taxon>
        <taxon>Dothideomycetes incertae sedis</taxon>
        <taxon>Botryosphaeriales</taxon>
        <taxon>Botryosphaeriaceae</taxon>
        <taxon>Neofusicoccum</taxon>
    </lineage>
</organism>
<dbReference type="PANTHER" id="PTHR47356:SF2">
    <property type="entry name" value="FAD-BINDING DOMAIN-CONTAINING PROTEIN-RELATED"/>
    <property type="match status" value="1"/>
</dbReference>
<keyword evidence="7" id="KW-1185">Reference proteome</keyword>